<organism evidence="2 3">
    <name type="scientific">Cannabis sativa</name>
    <name type="common">Hemp</name>
    <name type="synonym">Marijuana</name>
    <dbReference type="NCBI Taxonomy" id="3483"/>
    <lineage>
        <taxon>Eukaryota</taxon>
        <taxon>Viridiplantae</taxon>
        <taxon>Streptophyta</taxon>
        <taxon>Embryophyta</taxon>
        <taxon>Tracheophyta</taxon>
        <taxon>Spermatophyta</taxon>
        <taxon>Magnoliopsida</taxon>
        <taxon>eudicotyledons</taxon>
        <taxon>Gunneridae</taxon>
        <taxon>Pentapetalae</taxon>
        <taxon>rosids</taxon>
        <taxon>fabids</taxon>
        <taxon>Rosales</taxon>
        <taxon>Cannabaceae</taxon>
        <taxon>Cannabis</taxon>
    </lineage>
</organism>
<protein>
    <submittedName>
        <fullName evidence="2">Uncharacterized protein</fullName>
    </submittedName>
</protein>
<accession>A0A803P942</accession>
<name>A0A803P942_CANSA</name>
<sequence>MECPLIRVPCTVFLLSGTSLPPRRPGIKGFIELEEVIRCVDTIGQKKNQQCATSTGMSVQNPQYPSSSNSNGKRYNNDNKQGNKKKGKFTGNAERHPRENASKFTAFSVLIDNIETIYATTQSMVSYKKPSLMKKDKEEPALT</sequence>
<dbReference type="Gramene" id="evm.model.03.453">
    <property type="protein sequence ID" value="cds.evm.model.03.453"/>
    <property type="gene ID" value="evm.TU.03.453"/>
</dbReference>
<dbReference type="Proteomes" id="UP000596661">
    <property type="component" value="Chromosome 3"/>
</dbReference>
<proteinExistence type="predicted"/>
<keyword evidence="3" id="KW-1185">Reference proteome</keyword>
<reference evidence="2" key="2">
    <citation type="submission" date="2021-03" db="UniProtKB">
        <authorList>
            <consortium name="EnsemblPlants"/>
        </authorList>
    </citation>
    <scope>IDENTIFICATION</scope>
</reference>
<feature type="compositionally biased region" description="Polar residues" evidence="1">
    <location>
        <begin position="50"/>
        <end position="65"/>
    </location>
</feature>
<reference evidence="2" key="1">
    <citation type="submission" date="2018-11" db="EMBL/GenBank/DDBJ databases">
        <authorList>
            <person name="Grassa J C."/>
        </authorList>
    </citation>
    <scope>NUCLEOTIDE SEQUENCE [LARGE SCALE GENOMIC DNA]</scope>
</reference>
<evidence type="ECO:0000313" key="3">
    <source>
        <dbReference type="Proteomes" id="UP000596661"/>
    </source>
</evidence>
<dbReference type="EMBL" id="UZAU01000253">
    <property type="status" value="NOT_ANNOTATED_CDS"/>
    <property type="molecule type" value="Genomic_DNA"/>
</dbReference>
<evidence type="ECO:0000256" key="1">
    <source>
        <dbReference type="SAM" id="MobiDB-lite"/>
    </source>
</evidence>
<dbReference type="AlphaFoldDB" id="A0A803P942"/>
<dbReference type="EnsemblPlants" id="evm.model.03.453">
    <property type="protein sequence ID" value="cds.evm.model.03.453"/>
    <property type="gene ID" value="evm.TU.03.453"/>
</dbReference>
<feature type="region of interest" description="Disordered" evidence="1">
    <location>
        <begin position="50"/>
        <end position="98"/>
    </location>
</feature>
<evidence type="ECO:0000313" key="2">
    <source>
        <dbReference type="EnsemblPlants" id="cds.evm.model.03.453"/>
    </source>
</evidence>